<gene>
    <name evidence="6" type="ORF">OP8BY_2207</name>
</gene>
<proteinExistence type="inferred from homology"/>
<name>A0A3E2BM23_9BACT</name>
<dbReference type="InterPro" id="IPR043147">
    <property type="entry name" value="Penicillin_amidase_A-knob"/>
</dbReference>
<keyword evidence="3" id="KW-0865">Zymogen</keyword>
<evidence type="ECO:0000313" key="6">
    <source>
        <dbReference type="EMBL" id="RFT15809.1"/>
    </source>
</evidence>
<evidence type="ECO:0000256" key="1">
    <source>
        <dbReference type="ARBA" id="ARBA00006586"/>
    </source>
</evidence>
<feature type="binding site" evidence="5">
    <location>
        <position position="174"/>
    </location>
    <ligand>
        <name>Ca(2+)</name>
        <dbReference type="ChEBI" id="CHEBI:29108"/>
    </ligand>
</feature>
<dbReference type="CDD" id="cd03747">
    <property type="entry name" value="Ntn_PGA_like"/>
    <property type="match status" value="1"/>
</dbReference>
<dbReference type="GO" id="GO:0016811">
    <property type="term" value="F:hydrolase activity, acting on carbon-nitrogen (but not peptide) bonds, in linear amides"/>
    <property type="evidence" value="ECO:0007669"/>
    <property type="project" value="InterPro"/>
</dbReference>
<dbReference type="PANTHER" id="PTHR34218:SF4">
    <property type="entry name" value="ACYL-HOMOSERINE LACTONE ACYLASE QUIP"/>
    <property type="match status" value="1"/>
</dbReference>
<protein>
    <submittedName>
        <fullName evidence="6">Penicillin amidase</fullName>
    </submittedName>
</protein>
<comment type="similarity">
    <text evidence="1">Belongs to the peptidase S45 family.</text>
</comment>
<dbReference type="InterPro" id="IPR002692">
    <property type="entry name" value="S45"/>
</dbReference>
<keyword evidence="2" id="KW-0378">Hydrolase</keyword>
<reference evidence="6 7" key="1">
    <citation type="submission" date="2018-08" db="EMBL/GenBank/DDBJ databases">
        <title>Genome analysis of the thermophilic bacterium of the candidate phylum Aminicenantes from deep subsurface aquifer revealed its physiology and ecological role.</title>
        <authorList>
            <person name="Kadnikov V.V."/>
            <person name="Mardanov A.V."/>
            <person name="Beletsky A.V."/>
            <person name="Karnachuk O.V."/>
            <person name="Ravin N.V."/>
        </authorList>
    </citation>
    <scope>NUCLEOTIDE SEQUENCE [LARGE SCALE GENOMIC DNA]</scope>
    <source>
        <strain evidence="6">BY38</strain>
    </source>
</reference>
<feature type="active site" description="Nucleophile" evidence="4">
    <location>
        <position position="222"/>
    </location>
</feature>
<dbReference type="Gene3D" id="1.10.1400.10">
    <property type="match status" value="1"/>
</dbReference>
<dbReference type="InterPro" id="IPR014395">
    <property type="entry name" value="Pen/GL7ACA/AHL_acylase"/>
</dbReference>
<comment type="cofactor">
    <cofactor evidence="5">
        <name>Ca(2+)</name>
        <dbReference type="ChEBI" id="CHEBI:29108"/>
    </cofactor>
    <text evidence="5">Binds 1 Ca(2+) ion per dimer.</text>
</comment>
<dbReference type="InterPro" id="IPR029055">
    <property type="entry name" value="Ntn_hydrolases_N"/>
</dbReference>
<dbReference type="Proteomes" id="UP000257323">
    <property type="component" value="Unassembled WGS sequence"/>
</dbReference>
<dbReference type="GO" id="GO:0046872">
    <property type="term" value="F:metal ion binding"/>
    <property type="evidence" value="ECO:0007669"/>
    <property type="project" value="UniProtKB-KW"/>
</dbReference>
<evidence type="ECO:0000256" key="2">
    <source>
        <dbReference type="ARBA" id="ARBA00022801"/>
    </source>
</evidence>
<dbReference type="Gene3D" id="2.30.120.10">
    <property type="match status" value="1"/>
</dbReference>
<keyword evidence="5" id="KW-0106">Calcium</keyword>
<dbReference type="Gene3D" id="3.60.20.10">
    <property type="entry name" value="Glutamine Phosphoribosylpyrophosphate, subunit 1, domain 1"/>
    <property type="match status" value="1"/>
</dbReference>
<feature type="binding site" evidence="5">
    <location>
        <position position="297"/>
    </location>
    <ligand>
        <name>Ca(2+)</name>
        <dbReference type="ChEBI" id="CHEBI:29108"/>
    </ligand>
</feature>
<dbReference type="AlphaFoldDB" id="A0A3E2BM23"/>
<dbReference type="GO" id="GO:0017000">
    <property type="term" value="P:antibiotic biosynthetic process"/>
    <property type="evidence" value="ECO:0007669"/>
    <property type="project" value="InterPro"/>
</dbReference>
<dbReference type="PIRSF" id="PIRSF001227">
    <property type="entry name" value="Pen_acylase"/>
    <property type="match status" value="1"/>
</dbReference>
<dbReference type="EMBL" id="QUAH01000006">
    <property type="protein sequence ID" value="RFT15809.1"/>
    <property type="molecule type" value="Genomic_DNA"/>
</dbReference>
<dbReference type="InterPro" id="IPR043146">
    <property type="entry name" value="Penicillin_amidase_N_B-knob"/>
</dbReference>
<evidence type="ECO:0000256" key="3">
    <source>
        <dbReference type="ARBA" id="ARBA00023145"/>
    </source>
</evidence>
<dbReference type="InterPro" id="IPR023343">
    <property type="entry name" value="Penicillin_amidase_dom1"/>
</dbReference>
<keyword evidence="5" id="KW-0479">Metal-binding</keyword>
<evidence type="ECO:0000256" key="5">
    <source>
        <dbReference type="PIRSR" id="PIRSR001227-2"/>
    </source>
</evidence>
<dbReference type="Pfam" id="PF01804">
    <property type="entry name" value="Penicil_amidase"/>
    <property type="match status" value="1"/>
</dbReference>
<evidence type="ECO:0000313" key="7">
    <source>
        <dbReference type="Proteomes" id="UP000257323"/>
    </source>
</evidence>
<organism evidence="6 7">
    <name type="scientific">Candidatus Saccharicenans subterraneus</name>
    <dbReference type="NCBI Taxonomy" id="2508984"/>
    <lineage>
        <taxon>Bacteria</taxon>
        <taxon>Candidatus Aminicenantota</taxon>
        <taxon>Candidatus Aminicenantia</taxon>
        <taxon>Candidatus Aminicenantales</taxon>
        <taxon>Candidatus Saccharicenantaceae</taxon>
        <taxon>Candidatus Saccharicenans</taxon>
    </lineage>
</organism>
<feature type="binding site" evidence="5">
    <location>
        <position position="294"/>
    </location>
    <ligand>
        <name>Ca(2+)</name>
        <dbReference type="ChEBI" id="CHEBI:29108"/>
    </ligand>
</feature>
<sequence>MLLGASILIYFAFRSSLPEKRDKVQIPGLSSGVTINWDKWGIPHIKADNEQDLFLASGFVQARERLWQMELIRRIAHGRLSEILGKPGLRFDIRSRVLGIPLAIERDYQKLPDEMKGLLAAYARGVNAYIDSLKWDWPPEFIILRHRPEPWRVEDTLAVKHLLALGLAADLTSELPRMNIMKLTGKRGLEVLEPGIDFPPDPEVRLDLLFLGWMDQPAVAGSNNWVISGKLTESGQPLLANDPHLAISLPPIWMEISLECPDYQVSGVTVPGVPMVVIGHNQHIAWGVTNSYVDVQDIYVEQVDWDKESYFRKGEWKPFSFRREEVKVRGEKNPTVMNVRWVEEGPMLTPFLLNCEMPITLRWTIYEGDQTVCGLYLINKARNWTEFTQAIRLFENPSQNFVYADIYGNIGYYLSGKIPVRKKETAVYPYPGWRQDSMWTGYLAEEDKPNQFNPPSGFIVTANSNLYPEGYAHYLSYDWLSPDRKERIRELIQARPKHSVETMMAIQNDVYSRKAERLKNVLSQVRLSDPVAEEARKLLVQWNGEVRGGLAPAIFEVFWDRLQDLTFRDDFRTYYEQIAEYFRVKEAGLERILDQPDSRWFDNKETEKVETREEMIEKALLETIAYLRKEFGRNQEKWDWAEMHSLHYRHILGQKWFLGFFNAGRFPMIGDGSTVRASFGTEGWETTGGASCRLIVDLSDLDRSLAVITSGQSGHFLAPHYKDQISLYLNSLYHPWSFSESAVSRVLERTEKLEPAK</sequence>
<dbReference type="PANTHER" id="PTHR34218">
    <property type="entry name" value="PEPTIDASE S45 PENICILLIN AMIDASE"/>
    <property type="match status" value="1"/>
</dbReference>
<dbReference type="SUPFAM" id="SSF56235">
    <property type="entry name" value="N-terminal nucleophile aminohydrolases (Ntn hydrolases)"/>
    <property type="match status" value="1"/>
</dbReference>
<accession>A0A3E2BM23</accession>
<dbReference type="Gene3D" id="1.10.439.10">
    <property type="entry name" value="Penicillin Amidohydrolase, domain 1"/>
    <property type="match status" value="1"/>
</dbReference>
<evidence type="ECO:0000256" key="4">
    <source>
        <dbReference type="PIRSR" id="PIRSR001227-1"/>
    </source>
</evidence>
<comment type="caution">
    <text evidence="6">The sequence shown here is derived from an EMBL/GenBank/DDBJ whole genome shotgun (WGS) entry which is preliminary data.</text>
</comment>